<feature type="compositionally biased region" description="Basic residues" evidence="1">
    <location>
        <begin position="56"/>
        <end position="67"/>
    </location>
</feature>
<proteinExistence type="predicted"/>
<evidence type="ECO:0000313" key="2">
    <source>
        <dbReference type="EMBL" id="GJD99225.1"/>
    </source>
</evidence>
<reference evidence="2" key="2">
    <citation type="submission" date="2021-08" db="EMBL/GenBank/DDBJ databases">
        <authorList>
            <person name="Tani A."/>
            <person name="Ola A."/>
            <person name="Ogura Y."/>
            <person name="Katsura K."/>
            <person name="Hayashi T."/>
        </authorList>
    </citation>
    <scope>NUCLEOTIDE SEQUENCE</scope>
    <source>
        <strain evidence="2">DSM 17168</strain>
    </source>
</reference>
<name>A0ABQ4SC31_9HYPH</name>
<sequence>MPKPASAASRISETVLNTTWSLPIGSGPVSGFAPRRCCRAIRAQPMGGGPDQARARASRPGRSRSRFTKTVPTAAISARTPQVIA</sequence>
<organism evidence="2 3">
    <name type="scientific">Methylobacterium isbiliense</name>
    <dbReference type="NCBI Taxonomy" id="315478"/>
    <lineage>
        <taxon>Bacteria</taxon>
        <taxon>Pseudomonadati</taxon>
        <taxon>Pseudomonadota</taxon>
        <taxon>Alphaproteobacteria</taxon>
        <taxon>Hyphomicrobiales</taxon>
        <taxon>Methylobacteriaceae</taxon>
        <taxon>Methylobacterium</taxon>
    </lineage>
</organism>
<evidence type="ECO:0000313" key="3">
    <source>
        <dbReference type="Proteomes" id="UP001055153"/>
    </source>
</evidence>
<evidence type="ECO:0000256" key="1">
    <source>
        <dbReference type="SAM" id="MobiDB-lite"/>
    </source>
</evidence>
<dbReference type="Proteomes" id="UP001055153">
    <property type="component" value="Unassembled WGS sequence"/>
</dbReference>
<dbReference type="EMBL" id="BPQQ01000011">
    <property type="protein sequence ID" value="GJD99225.1"/>
    <property type="molecule type" value="Genomic_DNA"/>
</dbReference>
<feature type="region of interest" description="Disordered" evidence="1">
    <location>
        <begin position="42"/>
        <end position="85"/>
    </location>
</feature>
<accession>A0ABQ4SC31</accession>
<reference evidence="2" key="1">
    <citation type="journal article" date="2021" name="Front. Microbiol.">
        <title>Comprehensive Comparative Genomics and Phenotyping of Methylobacterium Species.</title>
        <authorList>
            <person name="Alessa O."/>
            <person name="Ogura Y."/>
            <person name="Fujitani Y."/>
            <person name="Takami H."/>
            <person name="Hayashi T."/>
            <person name="Sahin N."/>
            <person name="Tani A."/>
        </authorList>
    </citation>
    <scope>NUCLEOTIDE SEQUENCE</scope>
    <source>
        <strain evidence="2">DSM 17168</strain>
    </source>
</reference>
<gene>
    <name evidence="2" type="ORF">GMJLKIPL_1141</name>
</gene>
<keyword evidence="3" id="KW-1185">Reference proteome</keyword>
<comment type="caution">
    <text evidence="2">The sequence shown here is derived from an EMBL/GenBank/DDBJ whole genome shotgun (WGS) entry which is preliminary data.</text>
</comment>
<protein>
    <submittedName>
        <fullName evidence="2">Uncharacterized protein</fullName>
    </submittedName>
</protein>